<organism evidence="2 3">
    <name type="scientific">Mangrovivirga cuniculi</name>
    <dbReference type="NCBI Taxonomy" id="2715131"/>
    <lineage>
        <taxon>Bacteria</taxon>
        <taxon>Pseudomonadati</taxon>
        <taxon>Bacteroidota</taxon>
        <taxon>Cytophagia</taxon>
        <taxon>Cytophagales</taxon>
        <taxon>Mangrovivirgaceae</taxon>
        <taxon>Mangrovivirga</taxon>
    </lineage>
</organism>
<keyword evidence="1" id="KW-1133">Transmembrane helix</keyword>
<sequence length="422" mass="48052">MNVDITNYGDESKENIPVRVELNGSQVGVTEINLSAKTTETITFDIKTKLLDINKGRIVVEDLPVSFDNEFFWSLNKLSTVSVSVISEYKKSVFDALFDDNQLFNYNYYSFGNIDYQNINYSDLLIVNGLTEISTSLLSSIRSRLSDGGFVLVIGGESTGVSSQVRQFLSQYGFTEVNINEKVLVEKRSFDNPFMEGVFENIPKNLDVPWVKPKLRWRPAEPVITLNNGMTLFGRAEIQKPLYFLSTSLEDSITNIHNHGLFLPMLYKTAFYSSNAMQNLYYKIEETDEGISFDWQTERDDIIKLSNDENVIIPEVRYSAKSVSIFLPLEAEIGPGHYKVISGEDIIRVLALNLGGDESNLEQITSDSLKVFYPDQEILTDPDMAKVRATIDRMDYGQDIWQWFLIGSLIFLLIEIILIRMI</sequence>
<evidence type="ECO:0000256" key="1">
    <source>
        <dbReference type="SAM" id="Phobius"/>
    </source>
</evidence>
<gene>
    <name evidence="2" type="ORF">DCC35_04950</name>
</gene>
<dbReference type="KEGG" id="fpf:DCC35_04950"/>
<protein>
    <submittedName>
        <fullName evidence="2">Uncharacterized protein</fullName>
    </submittedName>
</protein>
<proteinExistence type="predicted"/>
<dbReference type="PANTHER" id="PTHR37464:SF1">
    <property type="entry name" value="BLL2463 PROTEIN"/>
    <property type="match status" value="1"/>
</dbReference>
<accession>A0A4D7JHF9</accession>
<keyword evidence="1" id="KW-0472">Membrane</keyword>
<keyword evidence="1" id="KW-0812">Transmembrane</keyword>
<dbReference type="EMBL" id="CP028923">
    <property type="protein sequence ID" value="QCK14137.1"/>
    <property type="molecule type" value="Genomic_DNA"/>
</dbReference>
<dbReference type="PANTHER" id="PTHR37464">
    <property type="entry name" value="BLL2463 PROTEIN"/>
    <property type="match status" value="1"/>
</dbReference>
<evidence type="ECO:0000313" key="2">
    <source>
        <dbReference type="EMBL" id="QCK14137.1"/>
    </source>
</evidence>
<dbReference type="Proteomes" id="UP000298616">
    <property type="component" value="Chromosome"/>
</dbReference>
<keyword evidence="3" id="KW-1185">Reference proteome</keyword>
<reference evidence="2 3" key="1">
    <citation type="submission" date="2018-04" db="EMBL/GenBank/DDBJ databases">
        <title>Complete genome uncultured novel isolate.</title>
        <authorList>
            <person name="Merlino G."/>
        </authorList>
    </citation>
    <scope>NUCLEOTIDE SEQUENCE [LARGE SCALE GENOMIC DNA]</scope>
    <source>
        <strain evidence="3">R1DC9</strain>
    </source>
</reference>
<evidence type="ECO:0000313" key="3">
    <source>
        <dbReference type="Proteomes" id="UP000298616"/>
    </source>
</evidence>
<name>A0A4D7JHF9_9BACT</name>
<dbReference type="AlphaFoldDB" id="A0A4D7JHF9"/>
<feature type="transmembrane region" description="Helical" evidence="1">
    <location>
        <begin position="400"/>
        <end position="419"/>
    </location>
</feature>